<dbReference type="PATRIC" id="fig|480.237.peg.696"/>
<dbReference type="Gene3D" id="2.40.30.10">
    <property type="entry name" value="Translation factors"/>
    <property type="match status" value="1"/>
</dbReference>
<organism evidence="3 4">
    <name type="scientific">Moraxella catarrhalis</name>
    <name type="common">Branhamella catarrhalis</name>
    <dbReference type="NCBI Taxonomy" id="480"/>
    <lineage>
        <taxon>Bacteria</taxon>
        <taxon>Pseudomonadati</taxon>
        <taxon>Pseudomonadota</taxon>
        <taxon>Gammaproteobacteria</taxon>
        <taxon>Moraxellales</taxon>
        <taxon>Moraxellaceae</taxon>
        <taxon>Moraxella</taxon>
    </lineage>
</organism>
<dbReference type="PANTHER" id="PTHR30157">
    <property type="entry name" value="FERRIC REDUCTASE, NADPH-DEPENDENT"/>
    <property type="match status" value="1"/>
</dbReference>
<name>A0A198UPE0_MORCA</name>
<dbReference type="RefSeq" id="WP_064610318.1">
    <property type="nucleotide sequence ID" value="NZ_LXHB01000032.1"/>
</dbReference>
<dbReference type="PANTHER" id="PTHR30157:SF0">
    <property type="entry name" value="NADPH-DEPENDENT FERRIC-CHELATE REDUCTASE"/>
    <property type="match status" value="1"/>
</dbReference>
<dbReference type="InterPro" id="IPR007037">
    <property type="entry name" value="SIP_rossman_dom"/>
</dbReference>
<proteinExistence type="predicted"/>
<evidence type="ECO:0000313" key="3">
    <source>
        <dbReference type="EMBL" id="OAU98144.1"/>
    </source>
</evidence>
<dbReference type="Gene3D" id="3.20.180.10">
    <property type="entry name" value="PNP-oxidase-like"/>
    <property type="match status" value="1"/>
</dbReference>
<dbReference type="EMBL" id="LXHC01000003">
    <property type="protein sequence ID" value="OAU98144.1"/>
    <property type="molecule type" value="Genomic_DNA"/>
</dbReference>
<dbReference type="InterPro" id="IPR019595">
    <property type="entry name" value="DUF2470"/>
</dbReference>
<comment type="caution">
    <text evidence="3">The sequence shown here is derived from an EMBL/GenBank/DDBJ whole genome shotgun (WGS) entry which is preliminary data.</text>
</comment>
<evidence type="ECO:0000313" key="4">
    <source>
        <dbReference type="Proteomes" id="UP000078228"/>
    </source>
</evidence>
<feature type="domain" description="SIP-like Rossmann fold" evidence="1">
    <location>
        <begin position="240"/>
        <end position="358"/>
    </location>
</feature>
<feature type="domain" description="DUF2470" evidence="2">
    <location>
        <begin position="16"/>
        <end position="101"/>
    </location>
</feature>
<dbReference type="Pfam" id="PF10615">
    <property type="entry name" value="DUF2470"/>
    <property type="match status" value="1"/>
</dbReference>
<dbReference type="Proteomes" id="UP000078228">
    <property type="component" value="Unassembled WGS sequence"/>
</dbReference>
<reference evidence="3 4" key="1">
    <citation type="journal article" date="2016" name="Genome Biol. Evol.">
        <title>Comparative Genomic Analyses of the Moraxella catarrhalis Serosensitive and Seroresistant Lineages Demonstrate Their Independent Evolution.</title>
        <authorList>
            <person name="Earl J.P."/>
            <person name="de Vries S.P."/>
            <person name="Ahmed A."/>
            <person name="Powell E."/>
            <person name="Schultz M.P."/>
            <person name="Hermans P.W."/>
            <person name="Hill D.J."/>
            <person name="Zhou Z."/>
            <person name="Constantinidou C.I."/>
            <person name="Hu F.Z."/>
            <person name="Bootsma H.J."/>
            <person name="Ehrlich G.D."/>
        </authorList>
    </citation>
    <scope>NUCLEOTIDE SEQUENCE [LARGE SCALE GENOMIC DNA]</scope>
    <source>
        <strain evidence="3 4">Z7542</strain>
    </source>
</reference>
<protein>
    <submittedName>
        <fullName evidence="3">Putative iron-chelator utilization protein</fullName>
    </submittedName>
</protein>
<dbReference type="AlphaFoldDB" id="A0A198UPE0"/>
<sequence>MQKHTLTPLNDSKLADLVNHINEDHLDDIKSMAIGLLELTQNQCKNLQSVMLKQIYQEGFVLDLQFEQDWYQPSQQEQKIWFLQFDTAIQSAEQLNEQYIALLQRSDRKQGKKTIEIRQRHFVLQAVSAVSQNMYRLTLQSKTNLSQLPAGYAFLLNLSSSATKQNSNRPYRYYTLRKAWQAISPQGEEQHLAWIDIYCHGKKNGEFSLGETWVKSVQINDIITSEREFPEKIEHLHGQSLLIADETSLPTVARLIELWQNPQMPIVLLFLQSAQELAYLDEALPSSCITVLPVIAKINDAPHEQIFAQLIDFLQHTPIKIDSIWGGLEAATTKHLRPMLRNFFGSNCDIVLKVYWRDE</sequence>
<dbReference type="Gene3D" id="3.40.50.80">
    <property type="entry name" value="Nucleotide-binding domain of ferredoxin-NADP reductase (FNR) module"/>
    <property type="match status" value="1"/>
</dbReference>
<evidence type="ECO:0000259" key="2">
    <source>
        <dbReference type="Pfam" id="PF10615"/>
    </source>
</evidence>
<dbReference type="InterPro" id="IPR039374">
    <property type="entry name" value="SIP_fam"/>
</dbReference>
<keyword evidence="4" id="KW-1185">Reference proteome</keyword>
<dbReference type="InterPro" id="IPR039261">
    <property type="entry name" value="FNR_nucleotide-bd"/>
</dbReference>
<accession>A0A198UPE0</accession>
<gene>
    <name evidence="3" type="ORF">AO384_0162</name>
</gene>
<dbReference type="InterPro" id="IPR037119">
    <property type="entry name" value="Haem_oxidase_HugZ-like_sf"/>
</dbReference>
<dbReference type="OrthoDB" id="9814826at2"/>
<evidence type="ECO:0000259" key="1">
    <source>
        <dbReference type="Pfam" id="PF04954"/>
    </source>
</evidence>
<dbReference type="Pfam" id="PF04954">
    <property type="entry name" value="SIP"/>
    <property type="match status" value="1"/>
</dbReference>